<feature type="chain" id="PRO_5041368831" description="Lipoprotein" evidence="1">
    <location>
        <begin position="22"/>
        <end position="181"/>
    </location>
</feature>
<reference evidence="2" key="1">
    <citation type="submission" date="2022-01" db="EMBL/GenBank/DDBJ databases">
        <title>Novel bile acid biosynthetic pathways are enriched in the microbiome of centenarians.</title>
        <authorList>
            <person name="Sato Y."/>
            <person name="Atarashi K."/>
            <person name="Plichta R.D."/>
            <person name="Arai Y."/>
            <person name="Sasajima S."/>
            <person name="Kearney M.S."/>
            <person name="Suda W."/>
            <person name="Takeshita K."/>
            <person name="Sasaki T."/>
            <person name="Okamoto S."/>
            <person name="Skelly N.A."/>
            <person name="Okamura Y."/>
            <person name="Vlamakis H."/>
            <person name="Li Y."/>
            <person name="Tanoue T."/>
            <person name="Takei H."/>
            <person name="Nittono H."/>
            <person name="Narushima S."/>
            <person name="Irie J."/>
            <person name="Itoh H."/>
            <person name="Moriya K."/>
            <person name="Sugiura Y."/>
            <person name="Suematsu M."/>
            <person name="Moritoki N."/>
            <person name="Shibata S."/>
            <person name="Littman R.D."/>
            <person name="Fischbach A.M."/>
            <person name="Uwamino Y."/>
            <person name="Inoue T."/>
            <person name="Honda A."/>
            <person name="Hattori M."/>
            <person name="Murai T."/>
            <person name="Xavier J.R."/>
            <person name="Hirose N."/>
            <person name="Honda K."/>
        </authorList>
    </citation>
    <scope>NUCLEOTIDE SEQUENCE</scope>
    <source>
        <strain evidence="2">CE91-St16</strain>
    </source>
</reference>
<gene>
    <name evidence="2" type="ORF">CE91St16_27570</name>
</gene>
<dbReference type="Proteomes" id="UP001055105">
    <property type="component" value="Unassembled WGS sequence"/>
</dbReference>
<dbReference type="EMBL" id="BQOL01000002">
    <property type="protein sequence ID" value="GKI19849.1"/>
    <property type="molecule type" value="Genomic_DNA"/>
</dbReference>
<proteinExistence type="predicted"/>
<evidence type="ECO:0000313" key="3">
    <source>
        <dbReference type="Proteomes" id="UP001055105"/>
    </source>
</evidence>
<accession>A0AA37KRY7</accession>
<dbReference type="PROSITE" id="PS51257">
    <property type="entry name" value="PROKAR_LIPOPROTEIN"/>
    <property type="match status" value="1"/>
</dbReference>
<comment type="caution">
    <text evidence="2">The sequence shown here is derived from an EMBL/GenBank/DDBJ whole genome shotgun (WGS) entry which is preliminary data.</text>
</comment>
<evidence type="ECO:0000256" key="1">
    <source>
        <dbReference type="SAM" id="SignalP"/>
    </source>
</evidence>
<organism evidence="2 3">
    <name type="scientific">Alistipes finegoldii</name>
    <dbReference type="NCBI Taxonomy" id="214856"/>
    <lineage>
        <taxon>Bacteria</taxon>
        <taxon>Pseudomonadati</taxon>
        <taxon>Bacteroidota</taxon>
        <taxon>Bacteroidia</taxon>
        <taxon>Bacteroidales</taxon>
        <taxon>Rikenellaceae</taxon>
        <taxon>Alistipes</taxon>
    </lineage>
</organism>
<dbReference type="RefSeq" id="WP_227042960.1">
    <property type="nucleotide sequence ID" value="NZ_AP025581.1"/>
</dbReference>
<dbReference type="AlphaFoldDB" id="A0AA37KRY7"/>
<evidence type="ECO:0000313" key="2">
    <source>
        <dbReference type="EMBL" id="GKI19849.1"/>
    </source>
</evidence>
<name>A0AA37KRY7_9BACT</name>
<sequence length="181" mass="20549">MKKYLKIIAIGLLVGSMIACSKNEPEEPYNPEYETVLSANLGKVWEAEPEFPDNTGYFYLNVAFPNKFYNTFDAINGTLCVHNYGEKELLIGRGIKNDRRSVNIYSSAMQPGDGIDPTADFHYFDDLSFTCQEGTFDIRMEFITQHSGYSGVYYLCTPKLRITIGKDSQGYWTVALQVLEE</sequence>
<keyword evidence="1" id="KW-0732">Signal</keyword>
<evidence type="ECO:0008006" key="4">
    <source>
        <dbReference type="Google" id="ProtNLM"/>
    </source>
</evidence>
<feature type="signal peptide" evidence="1">
    <location>
        <begin position="1"/>
        <end position="21"/>
    </location>
</feature>
<protein>
    <recommendedName>
        <fullName evidence="4">Lipoprotein</fullName>
    </recommendedName>
</protein>